<reference evidence="1 2" key="1">
    <citation type="submission" date="2013-04" db="EMBL/GenBank/DDBJ databases">
        <title>Hyphomonas hirschiana VP5 Genome Sequencing.</title>
        <authorList>
            <person name="Lai Q."/>
            <person name="Shao Z."/>
        </authorList>
    </citation>
    <scope>NUCLEOTIDE SEQUENCE [LARGE SCALE GENOMIC DNA]</scope>
    <source>
        <strain evidence="1 2">VP5</strain>
    </source>
</reference>
<dbReference type="AlphaFoldDB" id="A0A059FLN5"/>
<organism evidence="1 2">
    <name type="scientific">Hyphomonas hirschiana VP5</name>
    <dbReference type="NCBI Taxonomy" id="1280951"/>
    <lineage>
        <taxon>Bacteria</taxon>
        <taxon>Pseudomonadati</taxon>
        <taxon>Pseudomonadota</taxon>
        <taxon>Alphaproteobacteria</taxon>
        <taxon>Hyphomonadales</taxon>
        <taxon>Hyphomonadaceae</taxon>
        <taxon>Hyphomonas</taxon>
    </lineage>
</organism>
<dbReference type="PATRIC" id="fig|1280951.3.peg.2646"/>
<comment type="caution">
    <text evidence="1">The sequence shown here is derived from an EMBL/GenBank/DDBJ whole genome shotgun (WGS) entry which is preliminary data.</text>
</comment>
<proteinExistence type="predicted"/>
<keyword evidence="2" id="KW-1185">Reference proteome</keyword>
<dbReference type="EMBL" id="ARYI01000011">
    <property type="protein sequence ID" value="KCZ91534.1"/>
    <property type="molecule type" value="Genomic_DNA"/>
</dbReference>
<gene>
    <name evidence="1" type="ORF">HHI_13119</name>
</gene>
<evidence type="ECO:0000313" key="1">
    <source>
        <dbReference type="EMBL" id="KCZ91534.1"/>
    </source>
</evidence>
<accession>A0A059FLN5</accession>
<protein>
    <submittedName>
        <fullName evidence="1">Uncharacterized protein</fullName>
    </submittedName>
</protein>
<evidence type="ECO:0000313" key="2">
    <source>
        <dbReference type="Proteomes" id="UP000025061"/>
    </source>
</evidence>
<sequence length="248" mass="27813">MLLHVILASLSMATGTGPMDAALEATEAPDTLRAAFTVELRSQTARHVYSFDPRDPKGARWKLLMREGHDEELDAVAANWASEPAPDGRLFPDDLRACLGQTVQVNTEGHAWRVGFRHHPNYNDNEFDRWAAERLQANALLDPVGERFLQIDYTLPKAVNVPNGGKLTRYNQTYILSTEPRWGFSYVSGFAIDLEARAAFKRITRSYQAEVTDVQFFFASPEAERAFLDRQAQITEVSLPTGFGAPLR</sequence>
<dbReference type="Proteomes" id="UP000025061">
    <property type="component" value="Unassembled WGS sequence"/>
</dbReference>
<dbReference type="RefSeq" id="WP_011647704.1">
    <property type="nucleotide sequence ID" value="NZ_ARYI01000011.1"/>
</dbReference>
<name>A0A059FLN5_9PROT</name>
<dbReference type="OrthoDB" id="7617050at2"/>